<keyword evidence="5 8" id="KW-0472">Membrane</keyword>
<dbReference type="SUPFAM" id="SSF103473">
    <property type="entry name" value="MFS general substrate transporter"/>
    <property type="match status" value="1"/>
</dbReference>
<dbReference type="AlphaFoldDB" id="A0A834G395"/>
<name>A0A834G395_RHOSS</name>
<dbReference type="InterPro" id="IPR036259">
    <property type="entry name" value="MFS_trans_sf"/>
</dbReference>
<evidence type="ECO:0000256" key="8">
    <source>
        <dbReference type="SAM" id="Phobius"/>
    </source>
</evidence>
<dbReference type="PANTHER" id="PTHR11654">
    <property type="entry name" value="OLIGOPEPTIDE TRANSPORTER-RELATED"/>
    <property type="match status" value="1"/>
</dbReference>
<evidence type="ECO:0000256" key="2">
    <source>
        <dbReference type="ARBA" id="ARBA00005982"/>
    </source>
</evidence>
<dbReference type="Proteomes" id="UP000626092">
    <property type="component" value="Unassembled WGS sequence"/>
</dbReference>
<protein>
    <recommendedName>
        <fullName evidence="11">Nitrate transporter</fullName>
    </recommendedName>
</protein>
<evidence type="ECO:0000256" key="6">
    <source>
        <dbReference type="ARBA" id="ARBA00044504"/>
    </source>
</evidence>
<gene>
    <name evidence="9" type="ORF">RHSIM_Rhsim12G0057000</name>
</gene>
<feature type="transmembrane region" description="Helical" evidence="8">
    <location>
        <begin position="65"/>
        <end position="83"/>
    </location>
</feature>
<evidence type="ECO:0000256" key="3">
    <source>
        <dbReference type="ARBA" id="ARBA00022692"/>
    </source>
</evidence>
<accession>A0A834G395</accession>
<comment type="caution">
    <text evidence="9">The sequence shown here is derived from an EMBL/GenBank/DDBJ whole genome shotgun (WGS) entry which is preliminary data.</text>
</comment>
<keyword evidence="3 8" id="KW-0812">Transmembrane</keyword>
<feature type="transmembrane region" description="Helical" evidence="8">
    <location>
        <begin position="154"/>
        <end position="177"/>
    </location>
</feature>
<organism evidence="9 10">
    <name type="scientific">Rhododendron simsii</name>
    <name type="common">Sims's rhododendron</name>
    <dbReference type="NCBI Taxonomy" id="118357"/>
    <lineage>
        <taxon>Eukaryota</taxon>
        <taxon>Viridiplantae</taxon>
        <taxon>Streptophyta</taxon>
        <taxon>Embryophyta</taxon>
        <taxon>Tracheophyta</taxon>
        <taxon>Spermatophyta</taxon>
        <taxon>Magnoliopsida</taxon>
        <taxon>eudicotyledons</taxon>
        <taxon>Gunneridae</taxon>
        <taxon>Pentapetalae</taxon>
        <taxon>asterids</taxon>
        <taxon>Ericales</taxon>
        <taxon>Ericaceae</taxon>
        <taxon>Ericoideae</taxon>
        <taxon>Rhodoreae</taxon>
        <taxon>Rhododendron</taxon>
    </lineage>
</organism>
<dbReference type="InterPro" id="IPR000109">
    <property type="entry name" value="POT_fam"/>
</dbReference>
<evidence type="ECO:0000313" key="10">
    <source>
        <dbReference type="Proteomes" id="UP000626092"/>
    </source>
</evidence>
<dbReference type="OrthoDB" id="8904098at2759"/>
<sequence length="392" mass="43142">MEVENSKKNKQSSYFSWLACCTKSPPISSSTSYPPSPEVEFPEKDSMVLLPSSMFTKRKPAGWKAMPYVLGLSLSLSLSLSLISRNNYFLFKYAGNETFERLATFGLMGNFMIFLLTKFNMEQASAANVLNIWSGVTNFAPLIGAFISDAYVGRFWTIGVASFASLVGMGTLTLIAWKPELHPPPCTQQQLLHGCQGPTTPQLYVLFLALGFLSIATGGIRPCSLPFGVDQFDATTDEGRKGINSFFNWYYTTFTVVLILALTVVVYIQDNVSWVLGFGIPAGFMLGSILLFFFGTRLYVYVKPEGSVFSGIAQAVVSAYKKRKVKFPAVVEGEVPAAFGVLYDPPLKGTIVTKLPLTNQYRWKQTLPEGRNPGFLGSPGPVAVSEKEEKDR</sequence>
<evidence type="ECO:0008006" key="11">
    <source>
        <dbReference type="Google" id="ProtNLM"/>
    </source>
</evidence>
<feature type="transmembrane region" description="Helical" evidence="8">
    <location>
        <begin position="249"/>
        <end position="268"/>
    </location>
</feature>
<dbReference type="EMBL" id="WJXA01000012">
    <property type="protein sequence ID" value="KAF7123584.1"/>
    <property type="molecule type" value="Genomic_DNA"/>
</dbReference>
<keyword evidence="10" id="KW-1185">Reference proteome</keyword>
<evidence type="ECO:0000256" key="1">
    <source>
        <dbReference type="ARBA" id="ARBA00004141"/>
    </source>
</evidence>
<comment type="similarity">
    <text evidence="6">Belongs to the major facilitator superfamily. Phosphate:H(+) symporter (TC 2.A.1.9) family.</text>
</comment>
<dbReference type="GO" id="GO:0022857">
    <property type="term" value="F:transmembrane transporter activity"/>
    <property type="evidence" value="ECO:0007669"/>
    <property type="project" value="InterPro"/>
</dbReference>
<feature type="transmembrane region" description="Helical" evidence="8">
    <location>
        <begin position="274"/>
        <end position="294"/>
    </location>
</feature>
<proteinExistence type="inferred from homology"/>
<feature type="transmembrane region" description="Helical" evidence="8">
    <location>
        <begin position="129"/>
        <end position="148"/>
    </location>
</feature>
<dbReference type="GO" id="GO:0016020">
    <property type="term" value="C:membrane"/>
    <property type="evidence" value="ECO:0007669"/>
    <property type="project" value="UniProtKB-SubCell"/>
</dbReference>
<feature type="region of interest" description="Disordered" evidence="7">
    <location>
        <begin position="368"/>
        <end position="392"/>
    </location>
</feature>
<reference evidence="9" key="1">
    <citation type="submission" date="2019-11" db="EMBL/GenBank/DDBJ databases">
        <authorList>
            <person name="Liu Y."/>
            <person name="Hou J."/>
            <person name="Li T.-Q."/>
            <person name="Guan C.-H."/>
            <person name="Wu X."/>
            <person name="Wu H.-Z."/>
            <person name="Ling F."/>
            <person name="Zhang R."/>
            <person name="Shi X.-G."/>
            <person name="Ren J.-P."/>
            <person name="Chen E.-F."/>
            <person name="Sun J.-M."/>
        </authorList>
    </citation>
    <scope>NUCLEOTIDE SEQUENCE</scope>
    <source>
        <strain evidence="9">Adult_tree_wgs_1</strain>
        <tissue evidence="9">Leaves</tissue>
    </source>
</reference>
<dbReference type="Gene3D" id="1.20.1250.20">
    <property type="entry name" value="MFS general substrate transporter like domains"/>
    <property type="match status" value="1"/>
</dbReference>
<comment type="subcellular location">
    <subcellularLocation>
        <location evidence="1">Membrane</location>
        <topology evidence="1">Multi-pass membrane protein</topology>
    </subcellularLocation>
</comment>
<evidence type="ECO:0000313" key="9">
    <source>
        <dbReference type="EMBL" id="KAF7123584.1"/>
    </source>
</evidence>
<comment type="similarity">
    <text evidence="2">Belongs to the major facilitator superfamily. Proton-dependent oligopeptide transporter (POT/PTR) (TC 2.A.17) family.</text>
</comment>
<keyword evidence="4 8" id="KW-1133">Transmembrane helix</keyword>
<evidence type="ECO:0000256" key="5">
    <source>
        <dbReference type="ARBA" id="ARBA00023136"/>
    </source>
</evidence>
<evidence type="ECO:0000256" key="4">
    <source>
        <dbReference type="ARBA" id="ARBA00022989"/>
    </source>
</evidence>
<dbReference type="Pfam" id="PF00854">
    <property type="entry name" value="PTR2"/>
    <property type="match status" value="1"/>
</dbReference>
<evidence type="ECO:0000256" key="7">
    <source>
        <dbReference type="SAM" id="MobiDB-lite"/>
    </source>
</evidence>